<protein>
    <submittedName>
        <fullName evidence="1">Uncharacterized protein</fullName>
    </submittedName>
</protein>
<dbReference type="EMBL" id="PDWZ02000017">
    <property type="protein sequence ID" value="KAB2099424.1"/>
    <property type="molecule type" value="Genomic_DNA"/>
</dbReference>
<proteinExistence type="predicted"/>
<sequence>MSESFQNSTNPIMTSQTDDQHVLVMGAGVIGLTTSLVLSHAYPNAKITVVAKHFPGDRSIEYTSPWAGANWSSMANDNGPLEKYDEVTFRRFGELIDGKEVFGCQTLKAGETKGIDGVNGGGNEAGLGRMGMWGVFDAPIEETGLLTKETGKVWYDQLVGGLRNLGQSELPKGATFGLDYPSTFRINTQVYLQWLQVQALSKGITLVRRHYPSVSDVLADHPSTTLLINCTGIGSLNLSDIKDTNLYPTRGQTLLVAEPKKPITRMYEMERVKYFRSPRRIDPTTTYVFPRPLGGGVILGGSRQDNDWSAEWDEELGQDIMKRCCELCPELGKPEDLQIIARNVGLRPSRKGGPRIETEMGKWKVPVVHCYGHAGAGYQSSWGTAERVLELVQKTQAPSSKL</sequence>
<accession>A0ACB6F4R8</accession>
<keyword evidence="2" id="KW-1185">Reference proteome</keyword>
<reference evidence="1 2" key="1">
    <citation type="journal article" date="2019" name="bioRxiv">
        <title>Genomics, evolutionary history and diagnostics of the Alternaria alternata species group including apple and Asian pear pathotypes.</title>
        <authorList>
            <person name="Armitage A.D."/>
            <person name="Cockerton H.M."/>
            <person name="Sreenivasaprasad S."/>
            <person name="Woodhall J.W."/>
            <person name="Lane C.R."/>
            <person name="Harrison R.J."/>
            <person name="Clarkson J.P."/>
        </authorList>
    </citation>
    <scope>NUCLEOTIDE SEQUENCE [LARGE SCALE GENOMIC DNA]</scope>
    <source>
        <strain evidence="1 2">FERA 650</strain>
    </source>
</reference>
<organism evidence="1 2">
    <name type="scientific">Alternaria gaisen</name>
    <dbReference type="NCBI Taxonomy" id="167740"/>
    <lineage>
        <taxon>Eukaryota</taxon>
        <taxon>Fungi</taxon>
        <taxon>Dikarya</taxon>
        <taxon>Ascomycota</taxon>
        <taxon>Pezizomycotina</taxon>
        <taxon>Dothideomycetes</taxon>
        <taxon>Pleosporomycetidae</taxon>
        <taxon>Pleosporales</taxon>
        <taxon>Pleosporineae</taxon>
        <taxon>Pleosporaceae</taxon>
        <taxon>Alternaria</taxon>
        <taxon>Alternaria sect. Alternaria</taxon>
    </lineage>
</organism>
<gene>
    <name evidence="1" type="ORF">AG0111_0g12402</name>
</gene>
<evidence type="ECO:0000313" key="1">
    <source>
        <dbReference type="EMBL" id="KAB2099424.1"/>
    </source>
</evidence>
<dbReference type="Proteomes" id="UP000293547">
    <property type="component" value="Unassembled WGS sequence"/>
</dbReference>
<name>A0ACB6F4R8_9PLEO</name>
<comment type="caution">
    <text evidence="1">The sequence shown here is derived from an EMBL/GenBank/DDBJ whole genome shotgun (WGS) entry which is preliminary data.</text>
</comment>
<evidence type="ECO:0000313" key="2">
    <source>
        <dbReference type="Proteomes" id="UP000293547"/>
    </source>
</evidence>